<evidence type="ECO:0000256" key="10">
    <source>
        <dbReference type="SAM" id="MobiDB-lite"/>
    </source>
</evidence>
<reference evidence="13 14" key="1">
    <citation type="submission" date="2022-04" db="EMBL/GenBank/DDBJ databases">
        <title>Genome diversity in the genus Frankia.</title>
        <authorList>
            <person name="Carlos-Shanley C."/>
            <person name="Hahn D."/>
        </authorList>
    </citation>
    <scope>NUCLEOTIDE SEQUENCE [LARGE SCALE GENOMIC DNA]</scope>
    <source>
        <strain evidence="13 14">Ag45/Mut15</strain>
    </source>
</reference>
<keyword evidence="6" id="KW-0560">Oxidoreductase</keyword>
<evidence type="ECO:0000259" key="12">
    <source>
        <dbReference type="Pfam" id="PF00487"/>
    </source>
</evidence>
<feature type="compositionally biased region" description="Basic and acidic residues" evidence="10">
    <location>
        <begin position="40"/>
        <end position="62"/>
    </location>
</feature>
<dbReference type="PANTHER" id="PTHR11351">
    <property type="entry name" value="ACYL-COA DESATURASE"/>
    <property type="match status" value="1"/>
</dbReference>
<gene>
    <name evidence="13" type="ORF">MXD59_15900</name>
</gene>
<comment type="subcellular location">
    <subcellularLocation>
        <location evidence="1">Membrane</location>
        <topology evidence="1">Multi-pass membrane protein</topology>
    </subcellularLocation>
</comment>
<dbReference type="Proteomes" id="UP001201873">
    <property type="component" value="Unassembled WGS sequence"/>
</dbReference>
<evidence type="ECO:0000256" key="3">
    <source>
        <dbReference type="ARBA" id="ARBA00022692"/>
    </source>
</evidence>
<dbReference type="InterPro" id="IPR005804">
    <property type="entry name" value="FA_desaturase_dom"/>
</dbReference>
<dbReference type="RefSeq" id="WP_248825502.1">
    <property type="nucleotide sequence ID" value="NZ_JALKFT010000015.1"/>
</dbReference>
<evidence type="ECO:0000256" key="8">
    <source>
        <dbReference type="ARBA" id="ARBA00023098"/>
    </source>
</evidence>
<proteinExistence type="inferred from homology"/>
<keyword evidence="14" id="KW-1185">Reference proteome</keyword>
<dbReference type="Pfam" id="PF00487">
    <property type="entry name" value="FA_desaturase"/>
    <property type="match status" value="1"/>
</dbReference>
<dbReference type="PRINTS" id="PR00075">
    <property type="entry name" value="FACDDSATRASE"/>
</dbReference>
<protein>
    <submittedName>
        <fullName evidence="13">Acyl-CoA desaturase</fullName>
    </submittedName>
</protein>
<dbReference type="CDD" id="cd03505">
    <property type="entry name" value="Delta9-FADS-like"/>
    <property type="match status" value="1"/>
</dbReference>
<keyword evidence="4" id="KW-0276">Fatty acid metabolism</keyword>
<evidence type="ECO:0000256" key="9">
    <source>
        <dbReference type="ARBA" id="ARBA00023136"/>
    </source>
</evidence>
<evidence type="ECO:0000256" key="1">
    <source>
        <dbReference type="ARBA" id="ARBA00004141"/>
    </source>
</evidence>
<evidence type="ECO:0000256" key="7">
    <source>
        <dbReference type="ARBA" id="ARBA00023004"/>
    </source>
</evidence>
<feature type="region of interest" description="Disordered" evidence="10">
    <location>
        <begin position="1"/>
        <end position="75"/>
    </location>
</feature>
<dbReference type="InterPro" id="IPR015876">
    <property type="entry name" value="Acyl-CoA_DS"/>
</dbReference>
<evidence type="ECO:0000256" key="5">
    <source>
        <dbReference type="ARBA" id="ARBA00022989"/>
    </source>
</evidence>
<keyword evidence="9 11" id="KW-0472">Membrane</keyword>
<feature type="transmembrane region" description="Helical" evidence="11">
    <location>
        <begin position="114"/>
        <end position="136"/>
    </location>
</feature>
<comment type="caution">
    <text evidence="13">The sequence shown here is derived from an EMBL/GenBank/DDBJ whole genome shotgun (WGS) entry which is preliminary data.</text>
</comment>
<accession>A0ABT0K0B4</accession>
<keyword evidence="3 11" id="KW-0812">Transmembrane</keyword>
<dbReference type="PANTHER" id="PTHR11351:SF3">
    <property type="entry name" value="BLL4393 PROTEIN"/>
    <property type="match status" value="1"/>
</dbReference>
<evidence type="ECO:0000313" key="13">
    <source>
        <dbReference type="EMBL" id="MCK9877241.1"/>
    </source>
</evidence>
<keyword evidence="5 11" id="KW-1133">Transmembrane helix</keyword>
<comment type="similarity">
    <text evidence="2">Belongs to the fatty acid desaturase type 2 family.</text>
</comment>
<keyword evidence="8" id="KW-0443">Lipid metabolism</keyword>
<keyword evidence="7" id="KW-0408">Iron</keyword>
<sequence>MTATDTVSPGDGRVPGDAARAAGAQPLEDAQALEQALGLDDGRGPDDEPGPRDGSTSRRRADPANAQGHATVPRSMAKARAEQITLLLVILVPLVALIAAIPALWGHWITWRDVILAVVFYGISGHGVTVGFHRYLTHRGFRTSRPVRIALAVAGNMAIEGPVIRWVADHRRHHAYSDAEGDPHSPWRYGPGTLPMLKGLYHAHVGWLFDVEQTDQQRFAPDLLDDPDLVRVSRAFGLCAFVSLAAPALIGGLWGGSFEAAAQAFFWASLVRVALLHHVTWSVNSICHVLGTRPFRSRDRSTNVWPLALLSMGESWHNLHHAEPTSARHGVRPWQIDTSFYLIKLMEITHVAWDVRWPDPARLAAKRVTARPATPEGAAS</sequence>
<name>A0ABT0K0B4_9ACTN</name>
<dbReference type="EMBL" id="JALKFT010000015">
    <property type="protein sequence ID" value="MCK9877241.1"/>
    <property type="molecule type" value="Genomic_DNA"/>
</dbReference>
<feature type="transmembrane region" description="Helical" evidence="11">
    <location>
        <begin position="235"/>
        <end position="254"/>
    </location>
</feature>
<feature type="transmembrane region" description="Helical" evidence="11">
    <location>
        <begin position="84"/>
        <end position="108"/>
    </location>
</feature>
<evidence type="ECO:0000313" key="14">
    <source>
        <dbReference type="Proteomes" id="UP001201873"/>
    </source>
</evidence>
<organism evidence="13 14">
    <name type="scientific">Frankia umida</name>
    <dbReference type="NCBI Taxonomy" id="573489"/>
    <lineage>
        <taxon>Bacteria</taxon>
        <taxon>Bacillati</taxon>
        <taxon>Actinomycetota</taxon>
        <taxon>Actinomycetes</taxon>
        <taxon>Frankiales</taxon>
        <taxon>Frankiaceae</taxon>
        <taxon>Frankia</taxon>
    </lineage>
</organism>
<evidence type="ECO:0000256" key="6">
    <source>
        <dbReference type="ARBA" id="ARBA00023002"/>
    </source>
</evidence>
<evidence type="ECO:0000256" key="2">
    <source>
        <dbReference type="ARBA" id="ARBA00008749"/>
    </source>
</evidence>
<feature type="domain" description="Fatty acid desaturase" evidence="12">
    <location>
        <begin position="111"/>
        <end position="326"/>
    </location>
</feature>
<evidence type="ECO:0000256" key="11">
    <source>
        <dbReference type="SAM" id="Phobius"/>
    </source>
</evidence>
<evidence type="ECO:0000256" key="4">
    <source>
        <dbReference type="ARBA" id="ARBA00022832"/>
    </source>
</evidence>